<sequence length="298" mass="31675">MKKPFGLSLLLAASHLTVAEAQEISPPGFDSTRFSGQFVEPGAAHRARVGLENLERGRSFVIGTDGLARSETEPQALNSISLPARLNADVNEAKSEDTDGATEMRGFASLPEPCGPSPLEPAAIEALVIAAAERHGVEARFATAIAWVESRFDRKRNSPKGARGPMQLTPATAKRFGVADVCDPASNIDGGVRYLHVLLDEFKNPFLAAAAYNAGEQSIYTNDGIPPYPETVRYVAAVINRQLGLELPDRRATRPGRGVAIETAAGAPQPASDIIGARAPNFVGGVMQFPSGQFQTQE</sequence>
<dbReference type="EMBL" id="QFBC01000014">
    <property type="protein sequence ID" value="PWE53696.1"/>
    <property type="molecule type" value="Genomic_DNA"/>
</dbReference>
<comment type="similarity">
    <text evidence="1">Belongs to the transglycosylase Slt family.</text>
</comment>
<dbReference type="AlphaFoldDB" id="A0A2U2DK50"/>
<proteinExistence type="inferred from homology"/>
<feature type="chain" id="PRO_5015780439" evidence="3">
    <location>
        <begin position="22"/>
        <end position="298"/>
    </location>
</feature>
<gene>
    <name evidence="5" type="ORF">DEM27_24465</name>
</gene>
<reference evidence="5 6" key="1">
    <citation type="submission" date="2018-05" db="EMBL/GenBank/DDBJ databases">
        <title>The draft genome of strain NS-104.</title>
        <authorList>
            <person name="Hang P."/>
            <person name="Jiang J."/>
        </authorList>
    </citation>
    <scope>NUCLEOTIDE SEQUENCE [LARGE SCALE GENOMIC DNA]</scope>
    <source>
        <strain evidence="5 6">NS-104</strain>
    </source>
</reference>
<comment type="similarity">
    <text evidence="2">Belongs to the virb1 family.</text>
</comment>
<evidence type="ECO:0000256" key="2">
    <source>
        <dbReference type="ARBA" id="ARBA00009387"/>
    </source>
</evidence>
<evidence type="ECO:0000313" key="5">
    <source>
        <dbReference type="EMBL" id="PWE53696.1"/>
    </source>
</evidence>
<dbReference type="Gene3D" id="1.10.530.10">
    <property type="match status" value="1"/>
</dbReference>
<comment type="caution">
    <text evidence="5">The sequence shown here is derived from an EMBL/GenBank/DDBJ whole genome shotgun (WGS) entry which is preliminary data.</text>
</comment>
<evidence type="ECO:0000256" key="3">
    <source>
        <dbReference type="SAM" id="SignalP"/>
    </source>
</evidence>
<accession>A0A2U2DK50</accession>
<dbReference type="PANTHER" id="PTHR37423:SF2">
    <property type="entry name" value="MEMBRANE-BOUND LYTIC MUREIN TRANSGLYCOSYLASE C"/>
    <property type="match status" value="1"/>
</dbReference>
<name>A0A2U2DK50_9HYPH</name>
<feature type="domain" description="Transglycosylase SLT" evidence="4">
    <location>
        <begin position="127"/>
        <end position="219"/>
    </location>
</feature>
<dbReference type="CDD" id="cd00254">
    <property type="entry name" value="LT-like"/>
    <property type="match status" value="1"/>
</dbReference>
<dbReference type="SUPFAM" id="SSF53955">
    <property type="entry name" value="Lysozyme-like"/>
    <property type="match status" value="1"/>
</dbReference>
<feature type="signal peptide" evidence="3">
    <location>
        <begin position="1"/>
        <end position="21"/>
    </location>
</feature>
<dbReference type="Proteomes" id="UP000245252">
    <property type="component" value="Unassembled WGS sequence"/>
</dbReference>
<dbReference type="RefSeq" id="WP_109460864.1">
    <property type="nucleotide sequence ID" value="NZ_QFBC01000014.1"/>
</dbReference>
<dbReference type="InterPro" id="IPR008258">
    <property type="entry name" value="Transglycosylase_SLT_dom_1"/>
</dbReference>
<evidence type="ECO:0000256" key="1">
    <source>
        <dbReference type="ARBA" id="ARBA00007734"/>
    </source>
</evidence>
<dbReference type="OrthoDB" id="9801695at2"/>
<keyword evidence="6" id="KW-1185">Reference proteome</keyword>
<keyword evidence="3" id="KW-0732">Signal</keyword>
<dbReference type="Pfam" id="PF01464">
    <property type="entry name" value="SLT"/>
    <property type="match status" value="1"/>
</dbReference>
<dbReference type="PANTHER" id="PTHR37423">
    <property type="entry name" value="SOLUBLE LYTIC MUREIN TRANSGLYCOSYLASE-RELATED"/>
    <property type="match status" value="1"/>
</dbReference>
<protein>
    <submittedName>
        <fullName evidence="5">Lytic transglycosylase</fullName>
    </submittedName>
</protein>
<evidence type="ECO:0000313" key="6">
    <source>
        <dbReference type="Proteomes" id="UP000245252"/>
    </source>
</evidence>
<organism evidence="5 6">
    <name type="scientific">Metarhizobium album</name>
    <dbReference type="NCBI Taxonomy" id="2182425"/>
    <lineage>
        <taxon>Bacteria</taxon>
        <taxon>Pseudomonadati</taxon>
        <taxon>Pseudomonadota</taxon>
        <taxon>Alphaproteobacteria</taxon>
        <taxon>Hyphomicrobiales</taxon>
        <taxon>Rhizobiaceae</taxon>
        <taxon>Metarhizobium</taxon>
    </lineage>
</organism>
<dbReference type="InterPro" id="IPR023346">
    <property type="entry name" value="Lysozyme-like_dom_sf"/>
</dbReference>
<evidence type="ECO:0000259" key="4">
    <source>
        <dbReference type="Pfam" id="PF01464"/>
    </source>
</evidence>